<dbReference type="eggNOG" id="ENOG5034BKH">
    <property type="taxonomic scope" value="Bacteria"/>
</dbReference>
<keyword evidence="1" id="KW-0812">Transmembrane</keyword>
<gene>
    <name evidence="2" type="ORF">CD32_09170</name>
</gene>
<evidence type="ECO:0000313" key="3">
    <source>
        <dbReference type="Proteomes" id="UP000030437"/>
    </source>
</evidence>
<dbReference type="AlphaFoldDB" id="A0A0A3IKV4"/>
<dbReference type="RefSeq" id="WP_036154076.1">
    <property type="nucleotide sequence ID" value="NZ_AVCX01000007.1"/>
</dbReference>
<evidence type="ECO:0000256" key="1">
    <source>
        <dbReference type="SAM" id="Phobius"/>
    </source>
</evidence>
<feature type="transmembrane region" description="Helical" evidence="1">
    <location>
        <begin position="75"/>
        <end position="98"/>
    </location>
</feature>
<proteinExistence type="predicted"/>
<dbReference type="OrthoDB" id="2453541at2"/>
<keyword evidence="1" id="KW-1133">Transmembrane helix</keyword>
<organism evidence="2 3">
    <name type="scientific">Lysinibacillus odysseyi 34hs-1 = NBRC 100172</name>
    <dbReference type="NCBI Taxonomy" id="1220589"/>
    <lineage>
        <taxon>Bacteria</taxon>
        <taxon>Bacillati</taxon>
        <taxon>Bacillota</taxon>
        <taxon>Bacilli</taxon>
        <taxon>Bacillales</taxon>
        <taxon>Bacillaceae</taxon>
        <taxon>Lysinibacillus</taxon>
    </lineage>
</organism>
<comment type="caution">
    <text evidence="2">The sequence shown here is derived from an EMBL/GenBank/DDBJ whole genome shotgun (WGS) entry which is preliminary data.</text>
</comment>
<accession>A0A0A3IKV4</accession>
<name>A0A0A3IKV4_9BACI</name>
<sequence length="109" mass="12376">MEAKKVEIPCRTCGEPVEIDFNTAEFSSQLTVLNGKKKESRTFFQKCSSCGQLNIVKSDNKNEWGKRKGPNVKMFMFSGFFSCFVMIALFALVGYFAFKGLGIVMDWLF</sequence>
<keyword evidence="1" id="KW-0472">Membrane</keyword>
<dbReference type="EMBL" id="JPVP01000054">
    <property type="protein sequence ID" value="KGR85391.1"/>
    <property type="molecule type" value="Genomic_DNA"/>
</dbReference>
<dbReference type="Proteomes" id="UP000030437">
    <property type="component" value="Unassembled WGS sequence"/>
</dbReference>
<evidence type="ECO:0000313" key="2">
    <source>
        <dbReference type="EMBL" id="KGR85391.1"/>
    </source>
</evidence>
<keyword evidence="3" id="KW-1185">Reference proteome</keyword>
<reference evidence="2 3" key="1">
    <citation type="submission" date="2014-02" db="EMBL/GenBank/DDBJ databases">
        <title>Draft genome sequence of Lysinibacillus odysseyi NBRC 100172.</title>
        <authorList>
            <person name="Zhang F."/>
            <person name="Wang G."/>
            <person name="Zhang L."/>
        </authorList>
    </citation>
    <scope>NUCLEOTIDE SEQUENCE [LARGE SCALE GENOMIC DNA]</scope>
    <source>
        <strain evidence="2 3">NBRC 100172</strain>
    </source>
</reference>
<protein>
    <submittedName>
        <fullName evidence="2">Redox protein</fullName>
    </submittedName>
</protein>